<evidence type="ECO:0000313" key="1">
    <source>
        <dbReference type="EMBL" id="MBB6450589.1"/>
    </source>
</evidence>
<sequence length="46" mass="5584">MSNPIERDIAIPLKDKRLEISIREEHDLADVLWHMIFQEFIMLYVN</sequence>
<accession>A0A841PPB8</accession>
<name>A0A841PPB8_9BACL</name>
<keyword evidence="2" id="KW-1185">Reference proteome</keyword>
<comment type="caution">
    <text evidence="1">The sequence shown here is derived from an EMBL/GenBank/DDBJ whole genome shotgun (WGS) entry which is preliminary data.</text>
</comment>
<dbReference type="RefSeq" id="WP_184404642.1">
    <property type="nucleotide sequence ID" value="NZ_JACHHJ010000003.1"/>
</dbReference>
<reference evidence="1 2" key="1">
    <citation type="submission" date="2020-08" db="EMBL/GenBank/DDBJ databases">
        <title>Genomic Encyclopedia of Type Strains, Phase IV (KMG-IV): sequencing the most valuable type-strain genomes for metagenomic binning, comparative biology and taxonomic classification.</title>
        <authorList>
            <person name="Goeker M."/>
        </authorList>
    </citation>
    <scope>NUCLEOTIDE SEQUENCE [LARGE SCALE GENOMIC DNA]</scope>
    <source>
        <strain evidence="1 2">DSM 21769</strain>
    </source>
</reference>
<gene>
    <name evidence="1" type="ORF">HNR44_002572</name>
</gene>
<protein>
    <submittedName>
        <fullName evidence="1">Uncharacterized protein</fullName>
    </submittedName>
</protein>
<proteinExistence type="predicted"/>
<dbReference type="EMBL" id="JACHHJ010000003">
    <property type="protein sequence ID" value="MBB6450589.1"/>
    <property type="molecule type" value="Genomic_DNA"/>
</dbReference>
<organism evidence="1 2">
    <name type="scientific">Geomicrobium halophilum</name>
    <dbReference type="NCBI Taxonomy" id="549000"/>
    <lineage>
        <taxon>Bacteria</taxon>
        <taxon>Bacillati</taxon>
        <taxon>Bacillota</taxon>
        <taxon>Bacilli</taxon>
        <taxon>Bacillales</taxon>
        <taxon>Geomicrobium</taxon>
    </lineage>
</organism>
<dbReference type="Proteomes" id="UP000568839">
    <property type="component" value="Unassembled WGS sequence"/>
</dbReference>
<evidence type="ECO:0000313" key="2">
    <source>
        <dbReference type="Proteomes" id="UP000568839"/>
    </source>
</evidence>
<dbReference type="AlphaFoldDB" id="A0A841PPB8"/>